<feature type="compositionally biased region" description="Basic and acidic residues" evidence="1">
    <location>
        <begin position="13"/>
        <end position="39"/>
    </location>
</feature>
<dbReference type="AlphaFoldDB" id="Q6IGU6"/>
<feature type="compositionally biased region" description="Polar residues" evidence="1">
    <location>
        <begin position="47"/>
        <end position="59"/>
    </location>
</feature>
<evidence type="ECO:0000313" key="2">
    <source>
        <dbReference type="EMBL" id="DAA02368.1"/>
    </source>
</evidence>
<organism evidence="2">
    <name type="scientific">Drosophila melanogaster</name>
    <name type="common">Fruit fly</name>
    <dbReference type="NCBI Taxonomy" id="7227"/>
    <lineage>
        <taxon>Eukaryota</taxon>
        <taxon>Metazoa</taxon>
        <taxon>Ecdysozoa</taxon>
        <taxon>Arthropoda</taxon>
        <taxon>Hexapoda</taxon>
        <taxon>Insecta</taxon>
        <taxon>Pterygota</taxon>
        <taxon>Neoptera</taxon>
        <taxon>Endopterygota</taxon>
        <taxon>Diptera</taxon>
        <taxon>Brachycera</taxon>
        <taxon>Muscomorpha</taxon>
        <taxon>Ephydroidea</taxon>
        <taxon>Drosophilidae</taxon>
        <taxon>Drosophila</taxon>
        <taxon>Sophophora</taxon>
    </lineage>
</organism>
<accession>Q6IGU6</accession>
<sequence>MERVVLKRVPPQPKDDGFSGVKRVERAERKVLQDDKLNEDTIVGGSAHTTTHSSPPLYL</sequence>
<feature type="region of interest" description="Disordered" evidence="1">
    <location>
        <begin position="1"/>
        <end position="59"/>
    </location>
</feature>
<proteinExistence type="predicted"/>
<name>Q6IGU6_DROME</name>
<evidence type="ECO:0000256" key="1">
    <source>
        <dbReference type="SAM" id="MobiDB-lite"/>
    </source>
</evidence>
<reference evidence="2" key="1">
    <citation type="journal article" date="2003" name="Genome Biol.">
        <title>An integrated gene annotation and transcriptional profiling approach towards the full gene content of the Drosophila genome.</title>
        <authorList>
            <person name="Hild M."/>
            <person name="Beckmann B."/>
            <person name="Haas S.A."/>
            <person name="Koch B."/>
            <person name="Solovyev V."/>
            <person name="Busold C."/>
            <person name="Fellenberg K."/>
            <person name="Boutros M."/>
            <person name="Vingron M."/>
            <person name="Sauer F."/>
            <person name="Hoheisel J.D."/>
            <person name="Paro R."/>
        </authorList>
    </citation>
    <scope>NUCLEOTIDE SEQUENCE</scope>
</reference>
<gene>
    <name evidence="2" type="ORF">HDC05183</name>
</gene>
<protein>
    <submittedName>
        <fullName evidence="2">HDC05183</fullName>
    </submittedName>
</protein>
<dbReference type="EMBL" id="BK003670">
    <property type="protein sequence ID" value="DAA02368.1"/>
    <property type="molecule type" value="Genomic_DNA"/>
</dbReference>